<accession>A0A1G9JUV0</accession>
<accession>A0A4U8W9Z3</accession>
<dbReference type="EMBL" id="FNHD01000001">
    <property type="protein sequence ID" value="SDL40985.1"/>
    <property type="molecule type" value="Genomic_DNA"/>
</dbReference>
<evidence type="ECO:0000313" key="3">
    <source>
        <dbReference type="Proteomes" id="UP000199242"/>
    </source>
</evidence>
<evidence type="ECO:0000313" key="4">
    <source>
        <dbReference type="Proteomes" id="UP000290013"/>
    </source>
</evidence>
<dbReference type="KEGG" id="ctai:NCTC12078_00210"/>
<dbReference type="AlphaFoldDB" id="A0A1G9JUV0"/>
<sequence>MNTAKMRKYIYFSALKITHEKIFAIFCIIITTI</sequence>
<dbReference type="STRING" id="1141221.SAMN05216273_10143"/>
<proteinExistence type="predicted"/>
<gene>
    <name evidence="2" type="ORF">NCTC12078_00210</name>
    <name evidence="1" type="ORF">SAMN05216273_10143</name>
</gene>
<reference evidence="1 3" key="1">
    <citation type="submission" date="2016-10" db="EMBL/GenBank/DDBJ databases">
        <authorList>
            <person name="Varghese N."/>
            <person name="Submissions S."/>
        </authorList>
    </citation>
    <scope>NUCLEOTIDE SEQUENCE [LARGE SCALE GENOMIC DNA]</scope>
    <source>
        <strain evidence="1 3">CGMCC 1.10941</strain>
    </source>
</reference>
<keyword evidence="3" id="KW-1185">Reference proteome</keyword>
<protein>
    <submittedName>
        <fullName evidence="2">Uncharacterized protein</fullName>
    </submittedName>
</protein>
<name>A0A1G9JUV0_9FLAO</name>
<dbReference type="Proteomes" id="UP000199242">
    <property type="component" value="Unassembled WGS sequence"/>
</dbReference>
<dbReference type="EMBL" id="LR215974">
    <property type="protein sequence ID" value="VFB02236.1"/>
    <property type="molecule type" value="Genomic_DNA"/>
</dbReference>
<dbReference type="Proteomes" id="UP000290013">
    <property type="component" value="Chromosome"/>
</dbReference>
<evidence type="ECO:0000313" key="1">
    <source>
        <dbReference type="EMBL" id="SDL40985.1"/>
    </source>
</evidence>
<evidence type="ECO:0000313" key="2">
    <source>
        <dbReference type="EMBL" id="VFB02236.1"/>
    </source>
</evidence>
<reference evidence="2 4" key="2">
    <citation type="submission" date="2019-02" db="EMBL/GenBank/DDBJ databases">
        <authorList>
            <consortium name="Pathogen Informatics"/>
        </authorList>
    </citation>
    <scope>NUCLEOTIDE SEQUENCE [LARGE SCALE GENOMIC DNA]</scope>
    <source>
        <strain evidence="2 4">3012STDY6944375</strain>
    </source>
</reference>
<organism evidence="2 4">
    <name type="scientific">Chryseobacterium taihuense</name>
    <dbReference type="NCBI Taxonomy" id="1141221"/>
    <lineage>
        <taxon>Bacteria</taxon>
        <taxon>Pseudomonadati</taxon>
        <taxon>Bacteroidota</taxon>
        <taxon>Flavobacteriia</taxon>
        <taxon>Flavobacteriales</taxon>
        <taxon>Weeksellaceae</taxon>
        <taxon>Chryseobacterium group</taxon>
        <taxon>Chryseobacterium</taxon>
    </lineage>
</organism>